<dbReference type="InterPro" id="IPR029052">
    <property type="entry name" value="Metallo-depent_PP-like"/>
</dbReference>
<dbReference type="GO" id="GO:0005737">
    <property type="term" value="C:cytoplasm"/>
    <property type="evidence" value="ECO:0007669"/>
    <property type="project" value="TreeGrafter"/>
</dbReference>
<dbReference type="SUPFAM" id="SSF56300">
    <property type="entry name" value="Metallo-dependent phosphatases"/>
    <property type="match status" value="1"/>
</dbReference>
<dbReference type="Gene3D" id="3.60.21.10">
    <property type="match status" value="1"/>
</dbReference>
<dbReference type="PANTHER" id="PTHR42850">
    <property type="entry name" value="METALLOPHOSPHOESTERASE"/>
    <property type="match status" value="1"/>
</dbReference>
<accession>A0A1G4UPB8</accession>
<proteinExistence type="predicted"/>
<sequence length="217" mass="24329">MSYTYVIGDIHGRADLLTLALRKIADHAQEPGTIITLGDYTDRGPDSKGVVTRLMAGVSDGWKMINLMGNHEQMVFWTYRGKTKPDWWIDNGGDATIASYGGSRENIPVEHIEWMEQLPLFHEDEHRVYVHAWVDPHLPLKEQSDSSMLWVRYRTPWEGGWNDKHVVHGHTPVRGGPAIFEHRTNLDTGAFASGLLAVGVFDDAKPGGPVLIFNMTA</sequence>
<dbReference type="EMBL" id="FMTP01000010">
    <property type="protein sequence ID" value="SCW95384.1"/>
    <property type="molecule type" value="Genomic_DNA"/>
</dbReference>
<dbReference type="PANTHER" id="PTHR42850:SF4">
    <property type="entry name" value="ZINC-DEPENDENT ENDOPOLYPHOSPHATASE"/>
    <property type="match status" value="1"/>
</dbReference>
<feature type="domain" description="Calcineurin-like phosphoesterase" evidence="1">
    <location>
        <begin position="5"/>
        <end position="173"/>
    </location>
</feature>
<organism evidence="2 3">
    <name type="scientific">Ancylobacter rudongensis</name>
    <dbReference type="NCBI Taxonomy" id="177413"/>
    <lineage>
        <taxon>Bacteria</taxon>
        <taxon>Pseudomonadati</taxon>
        <taxon>Pseudomonadota</taxon>
        <taxon>Alphaproteobacteria</taxon>
        <taxon>Hyphomicrobiales</taxon>
        <taxon>Xanthobacteraceae</taxon>
        <taxon>Ancylobacter</taxon>
    </lineage>
</organism>
<dbReference type="STRING" id="177413.SAMN05660859_0015"/>
<dbReference type="Proteomes" id="UP000198889">
    <property type="component" value="Unassembled WGS sequence"/>
</dbReference>
<reference evidence="3" key="1">
    <citation type="submission" date="2016-10" db="EMBL/GenBank/DDBJ databases">
        <authorList>
            <person name="Varghese N."/>
            <person name="Submissions S."/>
        </authorList>
    </citation>
    <scope>NUCLEOTIDE SEQUENCE [LARGE SCALE GENOMIC DNA]</scope>
    <source>
        <strain evidence="3">CGMCC 1.1761</strain>
    </source>
</reference>
<name>A0A1G4UPB8_9HYPH</name>
<dbReference type="RefSeq" id="WP_091444003.1">
    <property type="nucleotide sequence ID" value="NZ_FMTP01000010.1"/>
</dbReference>
<keyword evidence="3" id="KW-1185">Reference proteome</keyword>
<dbReference type="GO" id="GO:0110154">
    <property type="term" value="P:RNA decapping"/>
    <property type="evidence" value="ECO:0007669"/>
    <property type="project" value="TreeGrafter"/>
</dbReference>
<dbReference type="InterPro" id="IPR050126">
    <property type="entry name" value="Ap4A_hydrolase"/>
</dbReference>
<dbReference type="GO" id="GO:0008803">
    <property type="term" value="F:bis(5'-nucleosyl)-tetraphosphatase (symmetrical) activity"/>
    <property type="evidence" value="ECO:0007669"/>
    <property type="project" value="TreeGrafter"/>
</dbReference>
<dbReference type="InterPro" id="IPR004843">
    <property type="entry name" value="Calcineurin-like_PHP"/>
</dbReference>
<dbReference type="Pfam" id="PF00149">
    <property type="entry name" value="Metallophos"/>
    <property type="match status" value="1"/>
</dbReference>
<gene>
    <name evidence="2" type="ORF">SAMN05660859_0015</name>
</gene>
<protein>
    <submittedName>
        <fullName evidence="2">Serine/threonine protein phosphatase 1</fullName>
    </submittedName>
</protein>
<evidence type="ECO:0000313" key="3">
    <source>
        <dbReference type="Proteomes" id="UP000198889"/>
    </source>
</evidence>
<evidence type="ECO:0000259" key="1">
    <source>
        <dbReference type="Pfam" id="PF00149"/>
    </source>
</evidence>
<dbReference type="AlphaFoldDB" id="A0A1G4UPB8"/>
<dbReference type="GO" id="GO:0016791">
    <property type="term" value="F:phosphatase activity"/>
    <property type="evidence" value="ECO:0007669"/>
    <property type="project" value="TreeGrafter"/>
</dbReference>
<evidence type="ECO:0000313" key="2">
    <source>
        <dbReference type="EMBL" id="SCW95384.1"/>
    </source>
</evidence>